<feature type="compositionally biased region" description="Basic and acidic residues" evidence="3">
    <location>
        <begin position="215"/>
        <end position="241"/>
    </location>
</feature>
<dbReference type="SUPFAM" id="SSF54928">
    <property type="entry name" value="RNA-binding domain, RBD"/>
    <property type="match status" value="1"/>
</dbReference>
<feature type="compositionally biased region" description="Basic and acidic residues" evidence="3">
    <location>
        <begin position="760"/>
        <end position="783"/>
    </location>
</feature>
<feature type="region of interest" description="Disordered" evidence="3">
    <location>
        <begin position="760"/>
        <end position="815"/>
    </location>
</feature>
<gene>
    <name evidence="5" type="ORF">CINC_LOCUS10583</name>
</gene>
<reference evidence="5" key="1">
    <citation type="submission" date="2021-12" db="EMBL/GenBank/DDBJ databases">
        <authorList>
            <person name="King R."/>
        </authorList>
    </citation>
    <scope>NUCLEOTIDE SEQUENCE</scope>
</reference>
<dbReference type="InterPro" id="IPR034257">
    <property type="entry name" value="Acinus_RRM"/>
</dbReference>
<evidence type="ECO:0000256" key="2">
    <source>
        <dbReference type="PROSITE-ProRule" id="PRU00176"/>
    </source>
</evidence>
<evidence type="ECO:0000313" key="6">
    <source>
        <dbReference type="Proteomes" id="UP001154114"/>
    </source>
</evidence>
<evidence type="ECO:0000256" key="3">
    <source>
        <dbReference type="SAM" id="MobiDB-lite"/>
    </source>
</evidence>
<keyword evidence="1 2" id="KW-0694">RNA-binding</keyword>
<dbReference type="PROSITE" id="PS50102">
    <property type="entry name" value="RRM"/>
    <property type="match status" value="1"/>
</dbReference>
<protein>
    <recommendedName>
        <fullName evidence="4">RRM domain-containing protein</fullName>
    </recommendedName>
</protein>
<dbReference type="InterPro" id="IPR012677">
    <property type="entry name" value="Nucleotide-bd_a/b_plait_sf"/>
</dbReference>
<dbReference type="InterPro" id="IPR000504">
    <property type="entry name" value="RRM_dom"/>
</dbReference>
<name>A0A9N8KQI7_CHRIL</name>
<feature type="compositionally biased region" description="Basic and acidic residues" evidence="3">
    <location>
        <begin position="403"/>
        <end position="437"/>
    </location>
</feature>
<feature type="region of interest" description="Disordered" evidence="3">
    <location>
        <begin position="711"/>
        <end position="732"/>
    </location>
</feature>
<feature type="compositionally biased region" description="Low complexity" evidence="3">
    <location>
        <begin position="179"/>
        <end position="197"/>
    </location>
</feature>
<feature type="compositionally biased region" description="Polar residues" evidence="3">
    <location>
        <begin position="280"/>
        <end position="291"/>
    </location>
</feature>
<feature type="region of interest" description="Disordered" evidence="3">
    <location>
        <begin position="576"/>
        <end position="605"/>
    </location>
</feature>
<dbReference type="Proteomes" id="UP001154114">
    <property type="component" value="Chromosome 4"/>
</dbReference>
<evidence type="ECO:0000256" key="1">
    <source>
        <dbReference type="ARBA" id="ARBA00022884"/>
    </source>
</evidence>
<evidence type="ECO:0000259" key="4">
    <source>
        <dbReference type="PROSITE" id="PS50102"/>
    </source>
</evidence>
<dbReference type="CDD" id="cd12432">
    <property type="entry name" value="RRM_ACINU"/>
    <property type="match status" value="1"/>
</dbReference>
<feature type="compositionally biased region" description="Basic and acidic residues" evidence="3">
    <location>
        <begin position="582"/>
        <end position="605"/>
    </location>
</feature>
<organism evidence="5 6">
    <name type="scientific">Chrysodeixis includens</name>
    <name type="common">Soybean looper</name>
    <name type="synonym">Pseudoplusia includens</name>
    <dbReference type="NCBI Taxonomy" id="689277"/>
    <lineage>
        <taxon>Eukaryota</taxon>
        <taxon>Metazoa</taxon>
        <taxon>Ecdysozoa</taxon>
        <taxon>Arthropoda</taxon>
        <taxon>Hexapoda</taxon>
        <taxon>Insecta</taxon>
        <taxon>Pterygota</taxon>
        <taxon>Neoptera</taxon>
        <taxon>Endopterygota</taxon>
        <taxon>Lepidoptera</taxon>
        <taxon>Glossata</taxon>
        <taxon>Ditrysia</taxon>
        <taxon>Noctuoidea</taxon>
        <taxon>Noctuidae</taxon>
        <taxon>Plusiinae</taxon>
        <taxon>Chrysodeixis</taxon>
    </lineage>
</organism>
<feature type="compositionally biased region" description="Polar residues" evidence="3">
    <location>
        <begin position="438"/>
        <end position="454"/>
    </location>
</feature>
<dbReference type="GO" id="GO:0061574">
    <property type="term" value="C:ASAP complex"/>
    <property type="evidence" value="ECO:0007669"/>
    <property type="project" value="TreeGrafter"/>
</dbReference>
<feature type="compositionally biased region" description="Basic residues" evidence="3">
    <location>
        <begin position="1"/>
        <end position="14"/>
    </location>
</feature>
<dbReference type="InterPro" id="IPR052793">
    <property type="entry name" value="EJC-associated_protein"/>
</dbReference>
<dbReference type="Pfam" id="PF16294">
    <property type="entry name" value="RSB_motif"/>
    <property type="match status" value="1"/>
</dbReference>
<feature type="compositionally biased region" description="Basic and acidic residues" evidence="3">
    <location>
        <begin position="350"/>
        <end position="373"/>
    </location>
</feature>
<evidence type="ECO:0000313" key="5">
    <source>
        <dbReference type="EMBL" id="CAD0196291.1"/>
    </source>
</evidence>
<keyword evidence="6" id="KW-1185">Reference proteome</keyword>
<feature type="compositionally biased region" description="Polar residues" evidence="3">
    <location>
        <begin position="242"/>
        <end position="267"/>
    </location>
</feature>
<feature type="compositionally biased region" description="Basic residues" evidence="3">
    <location>
        <begin position="22"/>
        <end position="34"/>
    </location>
</feature>
<feature type="compositionally biased region" description="Polar residues" evidence="3">
    <location>
        <begin position="374"/>
        <end position="386"/>
    </location>
</feature>
<dbReference type="GO" id="GO:0071011">
    <property type="term" value="C:precatalytic spliceosome"/>
    <property type="evidence" value="ECO:0007669"/>
    <property type="project" value="TreeGrafter"/>
</dbReference>
<feature type="domain" description="RRM" evidence="4">
    <location>
        <begin position="630"/>
        <end position="707"/>
    </location>
</feature>
<dbReference type="Gene3D" id="3.30.70.330">
    <property type="match status" value="1"/>
</dbReference>
<accession>A0A9N8KQI7</accession>
<feature type="compositionally biased region" description="Basic and acidic residues" evidence="3">
    <location>
        <begin position="167"/>
        <end position="178"/>
    </location>
</feature>
<feature type="compositionally biased region" description="Polar residues" evidence="3">
    <location>
        <begin position="462"/>
        <end position="478"/>
    </location>
</feature>
<proteinExistence type="predicted"/>
<dbReference type="GO" id="GO:0003723">
    <property type="term" value="F:RNA binding"/>
    <property type="evidence" value="ECO:0007669"/>
    <property type="project" value="UniProtKB-UniRule"/>
</dbReference>
<feature type="region of interest" description="Disordered" evidence="3">
    <location>
        <begin position="1"/>
        <end position="505"/>
    </location>
</feature>
<dbReference type="InterPro" id="IPR035979">
    <property type="entry name" value="RBD_domain_sf"/>
</dbReference>
<dbReference type="PANTHER" id="PTHR46589:SF1">
    <property type="entry name" value="APOPTOTIC CHROMATIN CONDENSATION INDUCER IN THE NUCLEUS"/>
    <property type="match status" value="1"/>
</dbReference>
<dbReference type="EMBL" id="LR824007">
    <property type="protein sequence ID" value="CAD0196291.1"/>
    <property type="molecule type" value="Genomic_DNA"/>
</dbReference>
<sequence length="864" mass="98370">MRRKSERTASKKAKASPEKKVEKVKRTRTRRRKQSTSSENDSADEKSPIREVESAGEVEKKPPQTPVKEASPEEAPDQVWQVKTTEGSGDVGEIQKLKICLTRPPSTPERVDRSPRSRRKHSRATSSSDTPSVDGDEKRKTKQRSKRSRDSKDGADKNQDSQEEQDPESHQEQDKSSDEVTQSETVEQTETAVSTTNEEVKVNESENVIQSSDEPPQREVPTESTETETKKETHETEKPSDADTTVVSPKNETRVASPTVETSVESNIDNKEVQGEGPSEVTQKSPEQIGSTDKETVESATVDQDDSQLHEKSEILELHADDSKIESDCETGPTKEEPKKEQEEPPIAEKPAEENKVSEENINKETEKVDSESNKSTNKTDVVESSDSIKETNELKQSSESVSKPETETKKDVPEKDTSQPKELEPISKQQPAKEVEVQQSNSVQSTIEVQPTKSVEETKEPQSSNSVGVTKEVQSSKPVEVTKEAQQVNATKTTKDEPIANGQAAPIVVCRKRRWGSRSSKLTTQKSITISTDVLKDIIPDVKPVEFDEVIEEKKHRRPENQERMERPVLPKIVIDNTDNVEAKKEPEEKTPDTPKPRDLASNRKISIIKENDSIIARPPSPPRNKQSCILYITNLVRPFTLPQLKNLLQRTGRIVENGFWIDRIKSKCFVHYETEDQAVETRHALHGVTWPVSNPKTLQVDFSTTEAFEKAKTNEETEGPPVSTIPGTVEDWLREQDMKRERGELEKPWERKTATREWDLGKNDKDKEKDKLLLRRDERPMDKRRHRSPEKSPEPARKFKKKEEEPPAKLLDDLFRKTKTTPCIYWLPLSAETIAIKEEQRRQHMAEHERRLQELRRTHRRH</sequence>
<feature type="compositionally biased region" description="Basic and acidic residues" evidence="3">
    <location>
        <begin position="307"/>
        <end position="343"/>
    </location>
</feature>
<feature type="compositionally biased region" description="Basic and acidic residues" evidence="3">
    <location>
        <begin position="43"/>
        <end position="62"/>
    </location>
</feature>
<dbReference type="AlphaFoldDB" id="A0A9N8KQI7"/>
<dbReference type="OrthoDB" id="5348404at2759"/>
<dbReference type="GO" id="GO:0008380">
    <property type="term" value="P:RNA splicing"/>
    <property type="evidence" value="ECO:0007669"/>
    <property type="project" value="TreeGrafter"/>
</dbReference>
<dbReference type="InterPro" id="IPR032552">
    <property type="entry name" value="RSB_motif"/>
</dbReference>
<dbReference type="PANTHER" id="PTHR46589">
    <property type="entry name" value="APOPTOTIC CHROMATIN CONDENSATION INDUCER IN THE NUCLEUS"/>
    <property type="match status" value="1"/>
</dbReference>
<feature type="compositionally biased region" description="Basic and acidic residues" evidence="3">
    <location>
        <begin position="148"/>
        <end position="160"/>
    </location>
</feature>
<feature type="compositionally biased region" description="Basic and acidic residues" evidence="3">
    <location>
        <begin position="791"/>
        <end position="815"/>
    </location>
</feature>